<evidence type="ECO:0000313" key="1">
    <source>
        <dbReference type="EMBL" id="KAK9324378.1"/>
    </source>
</evidence>
<organism evidence="1 2">
    <name type="scientific">Lipomyces orientalis</name>
    <dbReference type="NCBI Taxonomy" id="1233043"/>
    <lineage>
        <taxon>Eukaryota</taxon>
        <taxon>Fungi</taxon>
        <taxon>Dikarya</taxon>
        <taxon>Ascomycota</taxon>
        <taxon>Saccharomycotina</taxon>
        <taxon>Lipomycetes</taxon>
        <taxon>Lipomycetales</taxon>
        <taxon>Lipomycetaceae</taxon>
        <taxon>Lipomyces</taxon>
    </lineage>
</organism>
<sequence length="584" mass="66860">MAKYARARDRTGSTYSRKRAVTACRVCRFRKTKCDNSRPVCGFCQKNGEICVFEGFKSDYSTFDPASLAILDRLNDISSQITQLERLSTSEKSQESSAPEENDMVIMSTDSLYEQNILDWPIFGSSCRVVSAIDSSLSQADDKCSGTDDGGDIPTNDLWKLIDQFLFNVHIKNPILDVQSLIVLARDVAKNGFRFDASSCLLLHVCALGAVSTTYMYPQTNIGISSTETGGTKIQRSLLYFREASRRLSLVPKFSLLEMQCYVLSGIYHMFTMRPLHAWTQFHTTSVSCQIYLEQNNGRLTDTLSRSLEQRLFWTALKSECEIREYIPVPSFGIANFKSPSMFPCPPCISSGSEQRRGLETIGGLASNIDATVERKSWYYYLTEILLRKIQNRVINTLYKDRNESWATMSFPTLVEIISEFETQLSKCHEQLAVDVYFDLDTLHRHDEIIYHLQARFWETYKYLYRPVLYCAIHTSAEATYPQYCAFVSSALSKLFRYCSQFCHSIYYRHHGTWLVLRSMFSSSLILLAGLKSGRLVCKESTKECFIEVFRTLRYWEDEISGVRDIRKLLEGLCADVGMVFVSR</sequence>
<dbReference type="EMBL" id="MU970050">
    <property type="protein sequence ID" value="KAK9324378.1"/>
    <property type="molecule type" value="Genomic_DNA"/>
</dbReference>
<keyword evidence="2" id="KW-1185">Reference proteome</keyword>
<proteinExistence type="predicted"/>
<reference evidence="2" key="1">
    <citation type="journal article" date="2024" name="Front. Bioeng. Biotechnol.">
        <title>Genome-scale model development and genomic sequencing of the oleaginous clade Lipomyces.</title>
        <authorList>
            <person name="Czajka J.J."/>
            <person name="Han Y."/>
            <person name="Kim J."/>
            <person name="Mondo S.J."/>
            <person name="Hofstad B.A."/>
            <person name="Robles A."/>
            <person name="Haridas S."/>
            <person name="Riley R."/>
            <person name="LaButti K."/>
            <person name="Pangilinan J."/>
            <person name="Andreopoulos W."/>
            <person name="Lipzen A."/>
            <person name="Yan J."/>
            <person name="Wang M."/>
            <person name="Ng V."/>
            <person name="Grigoriev I.V."/>
            <person name="Spatafora J.W."/>
            <person name="Magnuson J.K."/>
            <person name="Baker S.E."/>
            <person name="Pomraning K.R."/>
        </authorList>
    </citation>
    <scope>NUCLEOTIDE SEQUENCE [LARGE SCALE GENOMIC DNA]</scope>
    <source>
        <strain evidence="2">CBS 10300</strain>
    </source>
</reference>
<accession>A0ACC3TTU5</accession>
<name>A0ACC3TTU5_9ASCO</name>
<gene>
    <name evidence="1" type="ORF">V1517DRAFT_317325</name>
</gene>
<comment type="caution">
    <text evidence="1">The sequence shown here is derived from an EMBL/GenBank/DDBJ whole genome shotgun (WGS) entry which is preliminary data.</text>
</comment>
<dbReference type="Proteomes" id="UP001489719">
    <property type="component" value="Unassembled WGS sequence"/>
</dbReference>
<evidence type="ECO:0000313" key="2">
    <source>
        <dbReference type="Proteomes" id="UP001489719"/>
    </source>
</evidence>
<protein>
    <submittedName>
        <fullName evidence="1">Uncharacterized protein</fullName>
    </submittedName>
</protein>